<dbReference type="OrthoDB" id="10253869at2759"/>
<name>A0A8J6C1B9_DIALT</name>
<keyword evidence="3" id="KW-1185">Reference proteome</keyword>
<dbReference type="Proteomes" id="UP000751190">
    <property type="component" value="Unassembled WGS sequence"/>
</dbReference>
<comment type="caution">
    <text evidence="2">The sequence shown here is derived from an EMBL/GenBank/DDBJ whole genome shotgun (WGS) entry which is preliminary data.</text>
</comment>
<evidence type="ECO:0000256" key="1">
    <source>
        <dbReference type="SAM" id="MobiDB-lite"/>
    </source>
</evidence>
<evidence type="ECO:0000313" key="2">
    <source>
        <dbReference type="EMBL" id="KAG8458677.1"/>
    </source>
</evidence>
<feature type="region of interest" description="Disordered" evidence="1">
    <location>
        <begin position="56"/>
        <end position="77"/>
    </location>
</feature>
<sequence>MSGSGSAGPAAAGASTRRHVSGLWLGSAVPAPELAHEIAVNPIQWSLALVEPTAVAPPGPANAPPGSADAPPGSAASPSAFGAGFFDDAADVPGSPVLFYTLRGAWDVPTGKVELVKRYDKLSEDLCVTYNGTLAQGPDGQPVLTGAWRNQLENTHGTFACRLEESS</sequence>
<dbReference type="EMBL" id="JAGTXO010000049">
    <property type="protein sequence ID" value="KAG8458677.1"/>
    <property type="molecule type" value="Genomic_DNA"/>
</dbReference>
<proteinExistence type="predicted"/>
<evidence type="ECO:0000313" key="3">
    <source>
        <dbReference type="Proteomes" id="UP000751190"/>
    </source>
</evidence>
<reference evidence="2" key="1">
    <citation type="submission" date="2021-05" db="EMBL/GenBank/DDBJ databases">
        <title>The genome of the haptophyte Pavlova lutheri (Diacronema luteri, Pavlovales) - a model for lipid biosynthesis in eukaryotic algae.</title>
        <authorList>
            <person name="Hulatt C.J."/>
            <person name="Posewitz M.C."/>
        </authorList>
    </citation>
    <scope>NUCLEOTIDE SEQUENCE</scope>
    <source>
        <strain evidence="2">NIVA-4/92</strain>
    </source>
</reference>
<dbReference type="AlphaFoldDB" id="A0A8J6C1B9"/>
<feature type="compositionally biased region" description="Low complexity" evidence="1">
    <location>
        <begin position="64"/>
        <end position="77"/>
    </location>
</feature>
<organism evidence="2 3">
    <name type="scientific">Diacronema lutheri</name>
    <name type="common">Unicellular marine alga</name>
    <name type="synonym">Monochrysis lutheri</name>
    <dbReference type="NCBI Taxonomy" id="2081491"/>
    <lineage>
        <taxon>Eukaryota</taxon>
        <taxon>Haptista</taxon>
        <taxon>Haptophyta</taxon>
        <taxon>Pavlovophyceae</taxon>
        <taxon>Pavlovales</taxon>
        <taxon>Pavlovaceae</taxon>
        <taxon>Diacronema</taxon>
    </lineage>
</organism>
<protein>
    <submittedName>
        <fullName evidence="2">Uncharacterized protein</fullName>
    </submittedName>
</protein>
<accession>A0A8J6C1B9</accession>
<gene>
    <name evidence="2" type="ORF">KFE25_008474</name>
</gene>